<evidence type="ECO:0000313" key="6">
    <source>
        <dbReference type="EMBL" id="PZO53779.1"/>
    </source>
</evidence>
<dbReference type="Pfam" id="PF07731">
    <property type="entry name" value="Cu-oxidase_2"/>
    <property type="match status" value="1"/>
</dbReference>
<dbReference type="PROSITE" id="PS00080">
    <property type="entry name" value="MULTICOPPER_OXIDASE2"/>
    <property type="match status" value="1"/>
</dbReference>
<accession>A0A2W4XH04</accession>
<sequence>MKRRQFNRQFVGSLAAAASVPLLSQCDGKAPPKKDRNNAAKRSPTIKRISSVEGLLELSLTAKAQTQTIAGESLKLLAYNGQVPGPILEARAGDTVRLTLINALGNPTNLHYHGLHISPEVDNVFREVAEGERYTYEFQIPETHPAVTGWYHPHYHLKVASQVFDGLAGPMIIRGALDDIPEIKQAEEALLVLKDFEPKLQGGGQTLSPLAKRWGREGSLLTANAQRNPVVDISQNGLLRLRLINASASRIYQLQLPEHPWFLMATDRGAISEPTEIETLMLSPGERAELLIPGSREPGDYEILSLPYDRGLSEMIESMGKSAEQMPGIELPKKTAIATLQYRPSDRTEPLPLPTQLIPVESLPEPEISREFVLDHGIDHSAKSTGFIINGQSFMMDRVNTRVRLNQVEDWHIINRASMAHPFHLHTNRFQVIKRNGKPEPFRAWKNTVAIGSYETVILRVKFEDFAGRTVYHCHILDHEDQGMMGIVDIQT</sequence>
<dbReference type="InterPro" id="IPR011706">
    <property type="entry name" value="Cu-oxidase_C"/>
</dbReference>
<dbReference type="Proteomes" id="UP000249794">
    <property type="component" value="Unassembled WGS sequence"/>
</dbReference>
<dbReference type="SUPFAM" id="SSF49503">
    <property type="entry name" value="Cupredoxins"/>
    <property type="match status" value="3"/>
</dbReference>
<dbReference type="InterPro" id="IPR008972">
    <property type="entry name" value="Cupredoxin"/>
</dbReference>
<dbReference type="GO" id="GO:0016491">
    <property type="term" value="F:oxidoreductase activity"/>
    <property type="evidence" value="ECO:0007669"/>
    <property type="project" value="UniProtKB-KW"/>
</dbReference>
<dbReference type="InterPro" id="IPR011707">
    <property type="entry name" value="Cu-oxidase-like_N"/>
</dbReference>
<evidence type="ECO:0000313" key="7">
    <source>
        <dbReference type="Proteomes" id="UP000249794"/>
    </source>
</evidence>
<dbReference type="GO" id="GO:0005507">
    <property type="term" value="F:copper ion binding"/>
    <property type="evidence" value="ECO:0007669"/>
    <property type="project" value="InterPro"/>
</dbReference>
<dbReference type="EMBL" id="QBMP01000125">
    <property type="protein sequence ID" value="PZO53779.1"/>
    <property type="molecule type" value="Genomic_DNA"/>
</dbReference>
<dbReference type="InterPro" id="IPR002355">
    <property type="entry name" value="Cu_oxidase_Cu_BS"/>
</dbReference>
<dbReference type="InterPro" id="IPR001117">
    <property type="entry name" value="Cu-oxidase_2nd"/>
</dbReference>
<organism evidence="6 7">
    <name type="scientific">Phormidesmis priestleyi</name>
    <dbReference type="NCBI Taxonomy" id="268141"/>
    <lineage>
        <taxon>Bacteria</taxon>
        <taxon>Bacillati</taxon>
        <taxon>Cyanobacteriota</taxon>
        <taxon>Cyanophyceae</taxon>
        <taxon>Leptolyngbyales</taxon>
        <taxon>Leptolyngbyaceae</taxon>
        <taxon>Phormidesmis</taxon>
    </lineage>
</organism>
<evidence type="ECO:0000256" key="1">
    <source>
        <dbReference type="ARBA" id="ARBA00022723"/>
    </source>
</evidence>
<feature type="domain" description="Plastocyanin-like" evidence="5">
    <location>
        <begin position="66"/>
        <end position="175"/>
    </location>
</feature>
<reference evidence="6 7" key="2">
    <citation type="submission" date="2018-06" db="EMBL/GenBank/DDBJ databases">
        <title>Metagenomic assembly of (sub)arctic Cyanobacteria and their associated microbiome from non-axenic cultures.</title>
        <authorList>
            <person name="Baurain D."/>
        </authorList>
    </citation>
    <scope>NUCLEOTIDE SEQUENCE [LARGE SCALE GENOMIC DNA]</scope>
    <source>
        <strain evidence="6">ULC027bin1</strain>
    </source>
</reference>
<dbReference type="CDD" id="cd13853">
    <property type="entry name" value="CuRO_1_Tth-MCO_like"/>
    <property type="match status" value="1"/>
</dbReference>
<dbReference type="PANTHER" id="PTHR11709:SF2">
    <property type="entry name" value="MULTICOPPER OXIDASE LPR1"/>
    <property type="match status" value="1"/>
</dbReference>
<keyword evidence="1" id="KW-0479">Metal-binding</keyword>
<protein>
    <submittedName>
        <fullName evidence="6">Copper oxidase</fullName>
    </submittedName>
</protein>
<comment type="caution">
    <text evidence="6">The sequence shown here is derived from an EMBL/GenBank/DDBJ whole genome shotgun (WGS) entry which is preliminary data.</text>
</comment>
<name>A0A2W4XH04_9CYAN</name>
<proteinExistence type="predicted"/>
<dbReference type="InterPro" id="IPR045087">
    <property type="entry name" value="Cu-oxidase_fam"/>
</dbReference>
<dbReference type="Gene3D" id="2.60.40.420">
    <property type="entry name" value="Cupredoxins - blue copper proteins"/>
    <property type="match status" value="3"/>
</dbReference>
<dbReference type="CDD" id="cd13900">
    <property type="entry name" value="CuRO_3_Tth-MCO_like"/>
    <property type="match status" value="1"/>
</dbReference>
<evidence type="ECO:0000259" key="4">
    <source>
        <dbReference type="Pfam" id="PF07731"/>
    </source>
</evidence>
<feature type="domain" description="Plastocyanin-like" evidence="4">
    <location>
        <begin position="381"/>
        <end position="489"/>
    </location>
</feature>
<dbReference type="AlphaFoldDB" id="A0A2W4XH04"/>
<dbReference type="Pfam" id="PF00394">
    <property type="entry name" value="Cu-oxidase"/>
    <property type="match status" value="1"/>
</dbReference>
<evidence type="ECO:0000256" key="2">
    <source>
        <dbReference type="ARBA" id="ARBA00023002"/>
    </source>
</evidence>
<evidence type="ECO:0000259" key="5">
    <source>
        <dbReference type="Pfam" id="PF07732"/>
    </source>
</evidence>
<reference evidence="7" key="1">
    <citation type="submission" date="2018-04" db="EMBL/GenBank/DDBJ databases">
        <authorList>
            <person name="Cornet L."/>
        </authorList>
    </citation>
    <scope>NUCLEOTIDE SEQUENCE [LARGE SCALE GENOMIC DNA]</scope>
</reference>
<dbReference type="Pfam" id="PF07732">
    <property type="entry name" value="Cu-oxidase_3"/>
    <property type="match status" value="1"/>
</dbReference>
<feature type="domain" description="Plastocyanin-like" evidence="3">
    <location>
        <begin position="224"/>
        <end position="305"/>
    </location>
</feature>
<evidence type="ECO:0000259" key="3">
    <source>
        <dbReference type="Pfam" id="PF00394"/>
    </source>
</evidence>
<keyword evidence="2" id="KW-0560">Oxidoreductase</keyword>
<dbReference type="PANTHER" id="PTHR11709">
    <property type="entry name" value="MULTI-COPPER OXIDASE"/>
    <property type="match status" value="1"/>
</dbReference>
<gene>
    <name evidence="6" type="ORF">DCF15_12495</name>
</gene>